<feature type="region of interest" description="Disordered" evidence="1">
    <location>
        <begin position="1"/>
        <end position="22"/>
    </location>
</feature>
<dbReference type="Proteomes" id="UP001630127">
    <property type="component" value="Unassembled WGS sequence"/>
</dbReference>
<name>A0ABD2YDR6_9GENT</name>
<accession>A0ABD2YDR6</accession>
<organism evidence="2 3">
    <name type="scientific">Cinchona calisaya</name>
    <dbReference type="NCBI Taxonomy" id="153742"/>
    <lineage>
        <taxon>Eukaryota</taxon>
        <taxon>Viridiplantae</taxon>
        <taxon>Streptophyta</taxon>
        <taxon>Embryophyta</taxon>
        <taxon>Tracheophyta</taxon>
        <taxon>Spermatophyta</taxon>
        <taxon>Magnoliopsida</taxon>
        <taxon>eudicotyledons</taxon>
        <taxon>Gunneridae</taxon>
        <taxon>Pentapetalae</taxon>
        <taxon>asterids</taxon>
        <taxon>lamiids</taxon>
        <taxon>Gentianales</taxon>
        <taxon>Rubiaceae</taxon>
        <taxon>Cinchonoideae</taxon>
        <taxon>Cinchoneae</taxon>
        <taxon>Cinchona</taxon>
    </lineage>
</organism>
<evidence type="ECO:0000313" key="2">
    <source>
        <dbReference type="EMBL" id="KAL3504002.1"/>
    </source>
</evidence>
<proteinExistence type="predicted"/>
<sequence length="101" mass="11276">MEANKEIVSNHKAIQPGEGSKGDQIHKILSKADLVLSIKPKRVPEICKNGEPMNQGADSSGKDEFEELNNKTVRMEIEELELSKTRLVSKATSGRKFRRLS</sequence>
<keyword evidence="3" id="KW-1185">Reference proteome</keyword>
<evidence type="ECO:0000313" key="3">
    <source>
        <dbReference type="Proteomes" id="UP001630127"/>
    </source>
</evidence>
<comment type="caution">
    <text evidence="2">The sequence shown here is derived from an EMBL/GenBank/DDBJ whole genome shotgun (WGS) entry which is preliminary data.</text>
</comment>
<dbReference type="EMBL" id="JBJUIK010000014">
    <property type="protein sequence ID" value="KAL3504002.1"/>
    <property type="molecule type" value="Genomic_DNA"/>
</dbReference>
<evidence type="ECO:0000256" key="1">
    <source>
        <dbReference type="SAM" id="MobiDB-lite"/>
    </source>
</evidence>
<reference evidence="2 3" key="1">
    <citation type="submission" date="2024-11" db="EMBL/GenBank/DDBJ databases">
        <title>A near-complete genome assembly of Cinchona calisaya.</title>
        <authorList>
            <person name="Lian D.C."/>
            <person name="Zhao X.W."/>
            <person name="Wei L."/>
        </authorList>
    </citation>
    <scope>NUCLEOTIDE SEQUENCE [LARGE SCALE GENOMIC DNA]</scope>
    <source>
        <tissue evidence="2">Nenye</tissue>
    </source>
</reference>
<dbReference type="AlphaFoldDB" id="A0ABD2YDR6"/>
<gene>
    <name evidence="2" type="ORF">ACH5RR_033843</name>
</gene>
<protein>
    <submittedName>
        <fullName evidence="2">Uncharacterized protein</fullName>
    </submittedName>
</protein>